<dbReference type="OrthoDB" id="4218123at2759"/>
<dbReference type="Proteomes" id="UP000092583">
    <property type="component" value="Unassembled WGS sequence"/>
</dbReference>
<sequence>MSILSTLGSFQAPLTLLLIIFGPSLLPRLINLFRPRALSSTPRPVRPPRPLTLKLILGVHTLWILKHLVLPPYDLFVNNNLPISISNSQIRYALLGSEYNPLTRQVHPLLELLMTRLKIMDSRILYFKFGHEPISECVWCQTPTDYLIYSLPNILSWYLLEATLLGGMAWKWIAGPEAPQRAETWRNTFGWILVVAAMVEGGIKWGWDLRVVEGDALHLASIIHTLRSIFLLSFPLVYTFLPLSPTPVSSSTLASIVSNTTSTLRLTSLARASIQRSPILRETWSLLGKRDAERKEIARRDEDVRRIVRELKLDEGTMRVGARGWIRDGWNGMVRVDPNPAARAGM</sequence>
<protein>
    <submittedName>
        <fullName evidence="2">Uncharacterized protein</fullName>
    </submittedName>
</protein>
<keyword evidence="3" id="KW-1185">Reference proteome</keyword>
<proteinExistence type="predicted"/>
<reference evidence="3" key="2">
    <citation type="submission" date="2013-12" db="EMBL/GenBank/DDBJ databases">
        <title>Evolution of pathogenesis and genome organization in the Tremellales.</title>
        <authorList>
            <person name="Cuomo C."/>
            <person name="Litvintseva A."/>
            <person name="Heitman J."/>
            <person name="Chen Y."/>
            <person name="Sun S."/>
            <person name="Springer D."/>
            <person name="Dromer F."/>
            <person name="Young S."/>
            <person name="Zeng Q."/>
            <person name="Chapman S."/>
            <person name="Gujja S."/>
            <person name="Saif S."/>
            <person name="Birren B."/>
        </authorList>
    </citation>
    <scope>NUCLEOTIDE SEQUENCE [LARGE SCALE GENOMIC DNA]</scope>
    <source>
        <strain evidence="3">CBS 10435</strain>
    </source>
</reference>
<reference evidence="2 3" key="1">
    <citation type="submission" date="2013-07" db="EMBL/GenBank/DDBJ databases">
        <title>The Genome Sequence of Kwoniella mangroviensis CBS10435.</title>
        <authorList>
            <consortium name="The Broad Institute Genome Sequencing Platform"/>
            <person name="Cuomo C."/>
            <person name="Litvintseva A."/>
            <person name="Chen Y."/>
            <person name="Heitman J."/>
            <person name="Sun S."/>
            <person name="Springer D."/>
            <person name="Dromer F."/>
            <person name="Young S.K."/>
            <person name="Zeng Q."/>
            <person name="Gargeya S."/>
            <person name="Fitzgerald M."/>
            <person name="Abouelleil A."/>
            <person name="Alvarado L."/>
            <person name="Berlin A.M."/>
            <person name="Chapman S.B."/>
            <person name="Dewar J."/>
            <person name="Goldberg J."/>
            <person name="Griggs A."/>
            <person name="Gujja S."/>
            <person name="Hansen M."/>
            <person name="Howarth C."/>
            <person name="Imamovic A."/>
            <person name="Larimer J."/>
            <person name="McCowan C."/>
            <person name="Murphy C."/>
            <person name="Pearson M."/>
            <person name="Priest M."/>
            <person name="Roberts A."/>
            <person name="Saif S."/>
            <person name="Shea T."/>
            <person name="Sykes S."/>
            <person name="Wortman J."/>
            <person name="Nusbaum C."/>
            <person name="Birren B."/>
        </authorList>
    </citation>
    <scope>NUCLEOTIDE SEQUENCE [LARGE SCALE GENOMIC DNA]</scope>
    <source>
        <strain evidence="2 3">CBS 10435</strain>
    </source>
</reference>
<dbReference type="EMBL" id="KI669461">
    <property type="protein sequence ID" value="OCF59161.1"/>
    <property type="molecule type" value="Genomic_DNA"/>
</dbReference>
<gene>
    <name evidence="2" type="ORF">L486_03662</name>
</gene>
<keyword evidence="1" id="KW-1133">Transmembrane helix</keyword>
<accession>A0A1B9IUE3</accession>
<dbReference type="AlphaFoldDB" id="A0A1B9IUE3"/>
<keyword evidence="1" id="KW-0812">Transmembrane</keyword>
<keyword evidence="1" id="KW-0472">Membrane</keyword>
<evidence type="ECO:0000313" key="3">
    <source>
        <dbReference type="Proteomes" id="UP000092583"/>
    </source>
</evidence>
<name>A0A1B9IUE3_9TREE</name>
<feature type="transmembrane region" description="Helical" evidence="1">
    <location>
        <begin position="12"/>
        <end position="30"/>
    </location>
</feature>
<dbReference type="PANTHER" id="PTHR39470:SF1">
    <property type="entry name" value="CHORISMATE SYNTHASE PROTEIN"/>
    <property type="match status" value="1"/>
</dbReference>
<evidence type="ECO:0000313" key="2">
    <source>
        <dbReference type="EMBL" id="OCF59161.1"/>
    </source>
</evidence>
<organism evidence="2 3">
    <name type="scientific">Kwoniella mangroviensis CBS 10435</name>
    <dbReference type="NCBI Taxonomy" id="1331196"/>
    <lineage>
        <taxon>Eukaryota</taxon>
        <taxon>Fungi</taxon>
        <taxon>Dikarya</taxon>
        <taxon>Basidiomycota</taxon>
        <taxon>Agaricomycotina</taxon>
        <taxon>Tremellomycetes</taxon>
        <taxon>Tremellales</taxon>
        <taxon>Cryptococcaceae</taxon>
        <taxon>Kwoniella</taxon>
    </lineage>
</organism>
<evidence type="ECO:0000256" key="1">
    <source>
        <dbReference type="SAM" id="Phobius"/>
    </source>
</evidence>
<dbReference type="STRING" id="1331196.A0A1B9IUE3"/>
<dbReference type="PANTHER" id="PTHR39470">
    <property type="entry name" value="CHROMOSOME 10, WHOLE GENOME SHOTGUN SEQUENCE"/>
    <property type="match status" value="1"/>
</dbReference>